<keyword evidence="4 5" id="KW-0732">Signal</keyword>
<dbReference type="EMBL" id="JAGSOG010000161">
    <property type="protein sequence ID" value="MBR7836790.1"/>
    <property type="molecule type" value="Genomic_DNA"/>
</dbReference>
<evidence type="ECO:0000256" key="5">
    <source>
        <dbReference type="SAM" id="SignalP"/>
    </source>
</evidence>
<evidence type="ECO:0000256" key="3">
    <source>
        <dbReference type="ARBA" id="ARBA00022448"/>
    </source>
</evidence>
<dbReference type="AlphaFoldDB" id="A0A941IPQ0"/>
<keyword evidence="3" id="KW-0813">Transport</keyword>
<evidence type="ECO:0000256" key="4">
    <source>
        <dbReference type="ARBA" id="ARBA00022729"/>
    </source>
</evidence>
<dbReference type="Gene3D" id="3.40.50.1980">
    <property type="entry name" value="Nitrogenase molybdenum iron protein domain"/>
    <property type="match status" value="2"/>
</dbReference>
<comment type="similarity">
    <text evidence="2">Belongs to the bacterial solute-binding protein 8 family.</text>
</comment>
<name>A0A941IPQ0_9ACTN</name>
<dbReference type="GO" id="GO:1901678">
    <property type="term" value="P:iron coordination entity transport"/>
    <property type="evidence" value="ECO:0007669"/>
    <property type="project" value="UniProtKB-ARBA"/>
</dbReference>
<evidence type="ECO:0000256" key="2">
    <source>
        <dbReference type="ARBA" id="ARBA00008814"/>
    </source>
</evidence>
<feature type="domain" description="Fe/B12 periplasmic-binding" evidence="6">
    <location>
        <begin position="59"/>
        <end position="324"/>
    </location>
</feature>
<dbReference type="RefSeq" id="WP_212531263.1">
    <property type="nucleotide sequence ID" value="NZ_JAGSOG010000161.1"/>
</dbReference>
<dbReference type="SUPFAM" id="SSF53807">
    <property type="entry name" value="Helical backbone' metal receptor"/>
    <property type="match status" value="1"/>
</dbReference>
<sequence length="324" mass="33206">MNRLILSAAAAAASLLALSACGSTDVAADTAASASSSAGPVTLTDATGTKVVLEHPATRVVSTEWVVTEDLISLGVQQVGAADVADYKVYDTDVPLTGDVTDIGLRGEPSMDTVASLSPDLIIATTDLTASVIKQLRAIAPTLVVNPANGADQIGQMTTDLDLIAQATGRTAQAATVEKTFETTLATGKKALAAAGLAGTKVAVADSYTVSNQVTVRPYTSTSLFGAVDKELGLVDAWDVTGDKSYGLGSTDVEGLTKLGDVPLVYENSGEDPFTVELAGNAVWKNLPFVKDGKVTRLPDGIWPFGGPGSMDAYIDALVNALTK</sequence>
<dbReference type="GO" id="GO:0030288">
    <property type="term" value="C:outer membrane-bounded periplasmic space"/>
    <property type="evidence" value="ECO:0007669"/>
    <property type="project" value="TreeGrafter"/>
</dbReference>
<comment type="caution">
    <text evidence="7">The sequence shown here is derived from an EMBL/GenBank/DDBJ whole genome shotgun (WGS) entry which is preliminary data.</text>
</comment>
<accession>A0A941IPQ0</accession>
<evidence type="ECO:0000313" key="8">
    <source>
        <dbReference type="Proteomes" id="UP000675781"/>
    </source>
</evidence>
<feature type="signal peptide" evidence="5">
    <location>
        <begin position="1"/>
        <end position="19"/>
    </location>
</feature>
<dbReference type="InterPro" id="IPR051313">
    <property type="entry name" value="Bact_iron-sidero_bind"/>
</dbReference>
<organism evidence="7 8">
    <name type="scientific">Actinospica durhamensis</name>
    <dbReference type="NCBI Taxonomy" id="1508375"/>
    <lineage>
        <taxon>Bacteria</taxon>
        <taxon>Bacillati</taxon>
        <taxon>Actinomycetota</taxon>
        <taxon>Actinomycetes</taxon>
        <taxon>Catenulisporales</taxon>
        <taxon>Actinospicaceae</taxon>
        <taxon>Actinospica</taxon>
    </lineage>
</organism>
<dbReference type="PROSITE" id="PS51257">
    <property type="entry name" value="PROKAR_LIPOPROTEIN"/>
    <property type="match status" value="1"/>
</dbReference>
<evidence type="ECO:0000256" key="1">
    <source>
        <dbReference type="ARBA" id="ARBA00004196"/>
    </source>
</evidence>
<dbReference type="PROSITE" id="PS50983">
    <property type="entry name" value="FE_B12_PBP"/>
    <property type="match status" value="1"/>
</dbReference>
<evidence type="ECO:0000313" key="7">
    <source>
        <dbReference type="EMBL" id="MBR7836790.1"/>
    </source>
</evidence>
<keyword evidence="8" id="KW-1185">Reference proteome</keyword>
<protein>
    <submittedName>
        <fullName evidence="7">Iron-siderophore ABC transporter substrate-binding protein</fullName>
    </submittedName>
</protein>
<dbReference type="CDD" id="cd01146">
    <property type="entry name" value="FhuD"/>
    <property type="match status" value="1"/>
</dbReference>
<dbReference type="Proteomes" id="UP000675781">
    <property type="component" value="Unassembled WGS sequence"/>
</dbReference>
<evidence type="ECO:0000259" key="6">
    <source>
        <dbReference type="PROSITE" id="PS50983"/>
    </source>
</evidence>
<reference evidence="7" key="1">
    <citation type="submission" date="2021-04" db="EMBL/GenBank/DDBJ databases">
        <title>Genome based classification of Actinospica acidithermotolerans sp. nov., an actinobacterium isolated from an Indonesian hot spring.</title>
        <authorList>
            <person name="Kusuma A.B."/>
            <person name="Putra K.E."/>
            <person name="Nafisah S."/>
            <person name="Loh J."/>
            <person name="Nouioui I."/>
            <person name="Goodfellow M."/>
        </authorList>
    </citation>
    <scope>NUCLEOTIDE SEQUENCE</scope>
    <source>
        <strain evidence="7">CSCA 57</strain>
    </source>
</reference>
<dbReference type="Pfam" id="PF01497">
    <property type="entry name" value="Peripla_BP_2"/>
    <property type="match status" value="1"/>
</dbReference>
<dbReference type="PANTHER" id="PTHR30532">
    <property type="entry name" value="IRON III DICITRATE-BINDING PERIPLASMIC PROTEIN"/>
    <property type="match status" value="1"/>
</dbReference>
<comment type="subcellular location">
    <subcellularLocation>
        <location evidence="1">Cell envelope</location>
    </subcellularLocation>
</comment>
<dbReference type="PANTHER" id="PTHR30532:SF1">
    <property type="entry name" value="IRON(3+)-HYDROXAMATE-BINDING PROTEIN FHUD"/>
    <property type="match status" value="1"/>
</dbReference>
<dbReference type="InterPro" id="IPR002491">
    <property type="entry name" value="ABC_transptr_periplasmic_BD"/>
</dbReference>
<gene>
    <name evidence="7" type="ORF">KDL01_26150</name>
</gene>
<feature type="chain" id="PRO_5038583523" evidence="5">
    <location>
        <begin position="20"/>
        <end position="324"/>
    </location>
</feature>
<proteinExistence type="inferred from homology"/>